<dbReference type="RefSeq" id="WP_307412510.1">
    <property type="nucleotide sequence ID" value="NZ_JAUSTW010000009.1"/>
</dbReference>
<feature type="transmembrane region" description="Helical" evidence="1">
    <location>
        <begin position="80"/>
        <end position="100"/>
    </location>
</feature>
<reference evidence="2 3" key="1">
    <citation type="submission" date="2023-07" db="EMBL/GenBank/DDBJ databases">
        <title>Genomic Encyclopedia of Type Strains, Phase IV (KMG-IV): sequencing the most valuable type-strain genomes for metagenomic binning, comparative biology and taxonomic classification.</title>
        <authorList>
            <person name="Goeker M."/>
        </authorList>
    </citation>
    <scope>NUCLEOTIDE SEQUENCE [LARGE SCALE GENOMIC DNA]</scope>
    <source>
        <strain evidence="2 3">DSM 27594</strain>
    </source>
</reference>
<dbReference type="EMBL" id="JAUSTW010000009">
    <property type="protein sequence ID" value="MDQ0201314.1"/>
    <property type="molecule type" value="Genomic_DNA"/>
</dbReference>
<protein>
    <submittedName>
        <fullName evidence="2">Membrane protein YesL</fullName>
    </submittedName>
</protein>
<keyword evidence="1" id="KW-1133">Transmembrane helix</keyword>
<accession>A0ABT9Y2D1</accession>
<evidence type="ECO:0000313" key="3">
    <source>
        <dbReference type="Proteomes" id="UP001224122"/>
    </source>
</evidence>
<keyword evidence="1" id="KW-0812">Transmembrane</keyword>
<dbReference type="Proteomes" id="UP001224122">
    <property type="component" value="Unassembled WGS sequence"/>
</dbReference>
<name>A0ABT9Y2D1_9BACI</name>
<comment type="caution">
    <text evidence="2">The sequence shown here is derived from an EMBL/GenBank/DDBJ whole genome shotgun (WGS) entry which is preliminary data.</text>
</comment>
<gene>
    <name evidence="2" type="ORF">J2S10_004520</name>
</gene>
<feature type="transmembrane region" description="Helical" evidence="1">
    <location>
        <begin position="112"/>
        <end position="135"/>
    </location>
</feature>
<evidence type="ECO:0000256" key="1">
    <source>
        <dbReference type="SAM" id="Phobius"/>
    </source>
</evidence>
<keyword evidence="1" id="KW-0472">Membrane</keyword>
<sequence>MVERWYIGKLYSICEWVYRIAYLNILWIFFTFAGLFVFGLAPSTAAMFSVTRKWVMGNKDIKIFKTFWESYRKEFLKVQVLGFVLILVGLILIVDYKFYIAQHVLTFFLLKFLWLSIVLFYSILIFFLFPIYAHYQFKPFQYIKNAFIIAFSFPLQSLLMIGGGVFMFLFAMKFPGVSFFLSGSAFSYWITFIAHHVFSKMELRIENVKSAT</sequence>
<dbReference type="Pfam" id="PF04854">
    <property type="entry name" value="DUF624"/>
    <property type="match status" value="1"/>
</dbReference>
<feature type="transmembrane region" description="Helical" evidence="1">
    <location>
        <begin position="177"/>
        <end position="198"/>
    </location>
</feature>
<dbReference type="InterPro" id="IPR006938">
    <property type="entry name" value="DUF624"/>
</dbReference>
<keyword evidence="3" id="KW-1185">Reference proteome</keyword>
<organism evidence="2 3">
    <name type="scientific">Neobacillus ginsengisoli</name>
    <dbReference type="NCBI Taxonomy" id="904295"/>
    <lineage>
        <taxon>Bacteria</taxon>
        <taxon>Bacillati</taxon>
        <taxon>Bacillota</taxon>
        <taxon>Bacilli</taxon>
        <taxon>Bacillales</taxon>
        <taxon>Bacillaceae</taxon>
        <taxon>Neobacillus</taxon>
    </lineage>
</organism>
<proteinExistence type="predicted"/>
<feature type="transmembrane region" description="Helical" evidence="1">
    <location>
        <begin position="147"/>
        <end position="171"/>
    </location>
</feature>
<evidence type="ECO:0000313" key="2">
    <source>
        <dbReference type="EMBL" id="MDQ0201314.1"/>
    </source>
</evidence>
<feature type="transmembrane region" description="Helical" evidence="1">
    <location>
        <begin position="25"/>
        <end position="50"/>
    </location>
</feature>